<sequence>MYVFHSLRALVWGLTAALFCAAYDGLAQSAAAALPNRLPLLGGRAYLNFPASAVSSARPVDIMSAKPDEQLETRIVLDFDKSRVVFFARELFRLADSHFTEEAARFESGPFTSMPRVIRTTDSVTAVVSLAAHPDTSESAILLQRLLVRTLDNTVFEVDAYVNPAGFQRRTEFDALATAVFNTIQPGRRLLNLQARTETHDELVFQLPNNYYVSRRHSYDFYVYNIWPLTPLLSTTENRILVYLGNHPSPRYRDERLTPTDAMLTDGRFLGKTIRWMNFSHPQQQLYWREQLVPDALSKQRLGAHVIISSNSPDQLSGLTRVAEAITRKK</sequence>
<dbReference type="RefSeq" id="WP_125432876.1">
    <property type="nucleotide sequence ID" value="NZ_RWIS01000012.1"/>
</dbReference>
<keyword evidence="3" id="KW-1185">Reference proteome</keyword>
<feature type="chain" id="PRO_5019131934" evidence="1">
    <location>
        <begin position="33"/>
        <end position="330"/>
    </location>
</feature>
<proteinExistence type="predicted"/>
<comment type="caution">
    <text evidence="2">The sequence shown here is derived from an EMBL/GenBank/DDBJ whole genome shotgun (WGS) entry which is preliminary data.</text>
</comment>
<organism evidence="2 3">
    <name type="scientific">Hymenobacter metallilatus</name>
    <dbReference type="NCBI Taxonomy" id="2493666"/>
    <lineage>
        <taxon>Bacteria</taxon>
        <taxon>Pseudomonadati</taxon>
        <taxon>Bacteroidota</taxon>
        <taxon>Cytophagia</taxon>
        <taxon>Cytophagales</taxon>
        <taxon>Hymenobacteraceae</taxon>
        <taxon>Hymenobacter</taxon>
    </lineage>
</organism>
<name>A0A428JCM0_9BACT</name>
<accession>A0A428JCM0</accession>
<evidence type="ECO:0000313" key="2">
    <source>
        <dbReference type="EMBL" id="RSK29591.1"/>
    </source>
</evidence>
<evidence type="ECO:0000313" key="3">
    <source>
        <dbReference type="Proteomes" id="UP000280066"/>
    </source>
</evidence>
<dbReference type="EMBL" id="RWIS01000012">
    <property type="protein sequence ID" value="RSK29591.1"/>
    <property type="molecule type" value="Genomic_DNA"/>
</dbReference>
<evidence type="ECO:0000256" key="1">
    <source>
        <dbReference type="SAM" id="SignalP"/>
    </source>
</evidence>
<feature type="signal peptide" evidence="1">
    <location>
        <begin position="1"/>
        <end position="32"/>
    </location>
</feature>
<protein>
    <submittedName>
        <fullName evidence="2">Uncharacterized protein</fullName>
    </submittedName>
</protein>
<keyword evidence="1" id="KW-0732">Signal</keyword>
<dbReference type="AlphaFoldDB" id="A0A428JCM0"/>
<dbReference type="OrthoDB" id="9802248at2"/>
<reference evidence="2 3" key="1">
    <citation type="submission" date="2018-12" db="EMBL/GenBank/DDBJ databases">
        <authorList>
            <person name="Feng G."/>
            <person name="Zhu H."/>
        </authorList>
    </citation>
    <scope>NUCLEOTIDE SEQUENCE [LARGE SCALE GENOMIC DNA]</scope>
    <source>
        <strain evidence="2 3">9PBR-2</strain>
    </source>
</reference>
<dbReference type="Proteomes" id="UP000280066">
    <property type="component" value="Unassembled WGS sequence"/>
</dbReference>
<gene>
    <name evidence="2" type="ORF">EI290_17130</name>
</gene>